<dbReference type="FunFam" id="3.40.50.300:FF:000683">
    <property type="entry name" value="Abc transporter f family member 1"/>
    <property type="match status" value="1"/>
</dbReference>
<proteinExistence type="inferred from homology"/>
<dbReference type="Pfam" id="PF12848">
    <property type="entry name" value="ABC_tran_Xtn"/>
    <property type="match status" value="1"/>
</dbReference>
<dbReference type="PROSITE" id="PS00211">
    <property type="entry name" value="ABC_TRANSPORTER_1"/>
    <property type="match status" value="1"/>
</dbReference>
<dbReference type="Pfam" id="PF00005">
    <property type="entry name" value="ABC_tran"/>
    <property type="match status" value="2"/>
</dbReference>
<protein>
    <recommendedName>
        <fullName evidence="6">ABC transporter domain-containing protein</fullName>
    </recommendedName>
</protein>
<keyword evidence="3" id="KW-0067">ATP-binding</keyword>
<sequence length="602" mass="67394">MVSEASKKKAAQKKAAAAAKRGGKAAATSSKTAAATAASDSQNEDVDKLSNGVGALQISDRTCTGVLCSHPLSRDIRIESLSVTFHGHDLIVDSELELNYGRRYGLLGLNGCGKSTLLAAIGCRELPIPDHMDIYHLTREIEASDMSSLEAVISCDEERLKLEKEAEVLAAKDDGGGEALDRIYERLEAMDASTAEKRAAEILYGLGFNKKMQEKKTRDFSGGWRMRIALARALFMNPTILLLDEPTNHLDLEACVWLEETLKKFDRILVVVSHSQDFLNGVCTNIIHMQNRKLKIYTGNFDQYVQTRSELEENQMKQYKWEQDQIASMKEYIARFGHGSAKLARQAQSKEKTLAKMERGGLTEKVARDKILVFRFVNVGKLPPPVLQFVEVTFGYTPDNLIYKSIDFGVDLDSRIALVGPNGAGKSTLLKLMTGDLVPLDGMVRRHNHLRIAQFHQHLAEKLDLEMSALQYMIKEYPGNEEERMRAAIGKFGLTGKAQVMPMKNLSDGQRSRVIFAWLAYRQPHLLLLDEPTNHLDIETIDSLAEALNEWDGGLVLVSHDFRLINQVAEEIWVCENQAVTRWEGDIMDFKKHLKMKAGLSE</sequence>
<evidence type="ECO:0000256" key="5">
    <source>
        <dbReference type="SAM" id="MobiDB-lite"/>
    </source>
</evidence>
<organism evidence="7 8">
    <name type="scientific">Populus tomentosa</name>
    <name type="common">Chinese white poplar</name>
    <dbReference type="NCBI Taxonomy" id="118781"/>
    <lineage>
        <taxon>Eukaryota</taxon>
        <taxon>Viridiplantae</taxon>
        <taxon>Streptophyta</taxon>
        <taxon>Embryophyta</taxon>
        <taxon>Tracheophyta</taxon>
        <taxon>Spermatophyta</taxon>
        <taxon>Magnoliopsida</taxon>
        <taxon>eudicotyledons</taxon>
        <taxon>Gunneridae</taxon>
        <taxon>Pentapetalae</taxon>
        <taxon>rosids</taxon>
        <taxon>fabids</taxon>
        <taxon>Malpighiales</taxon>
        <taxon>Salicaceae</taxon>
        <taxon>Saliceae</taxon>
        <taxon>Populus</taxon>
    </lineage>
</organism>
<dbReference type="InterPro" id="IPR032781">
    <property type="entry name" value="ABC_tran_Xtn"/>
</dbReference>
<feature type="domain" description="ABC transporter" evidence="6">
    <location>
        <begin position="76"/>
        <end position="316"/>
    </location>
</feature>
<dbReference type="AlphaFoldDB" id="A0A8X8CXX3"/>
<feature type="compositionally biased region" description="Low complexity" evidence="5">
    <location>
        <begin position="13"/>
        <end position="39"/>
    </location>
</feature>
<evidence type="ECO:0000259" key="6">
    <source>
        <dbReference type="PROSITE" id="PS50893"/>
    </source>
</evidence>
<evidence type="ECO:0000256" key="4">
    <source>
        <dbReference type="ARBA" id="ARBA00061344"/>
    </source>
</evidence>
<evidence type="ECO:0000256" key="3">
    <source>
        <dbReference type="ARBA" id="ARBA00022840"/>
    </source>
</evidence>
<evidence type="ECO:0000256" key="2">
    <source>
        <dbReference type="ARBA" id="ARBA00022741"/>
    </source>
</evidence>
<dbReference type="PANTHER" id="PTHR19211:SF136">
    <property type="entry name" value="ABC TRANSPORTER F FAMILY MEMBER 1 ISOFORM X1"/>
    <property type="match status" value="1"/>
</dbReference>
<accession>A0A8X8CXX3</accession>
<dbReference type="PANTHER" id="PTHR19211">
    <property type="entry name" value="ATP-BINDING TRANSPORT PROTEIN-RELATED"/>
    <property type="match status" value="1"/>
</dbReference>
<dbReference type="Proteomes" id="UP000886885">
    <property type="component" value="Chromosome 4A"/>
</dbReference>
<dbReference type="InterPro" id="IPR050611">
    <property type="entry name" value="ABCF"/>
</dbReference>
<dbReference type="InterPro" id="IPR003593">
    <property type="entry name" value="AAA+_ATPase"/>
</dbReference>
<dbReference type="FunFam" id="3.40.50.300:FF:000104">
    <property type="entry name" value="ATP-binding cassette sub-family F member 3"/>
    <property type="match status" value="1"/>
</dbReference>
<dbReference type="OrthoDB" id="2110130at2759"/>
<evidence type="ECO:0000313" key="8">
    <source>
        <dbReference type="Proteomes" id="UP000886885"/>
    </source>
</evidence>
<reference evidence="7" key="1">
    <citation type="journal article" date="2020" name="bioRxiv">
        <title>Hybrid origin of Populus tomentosa Carr. identified through genome sequencing and phylogenomic analysis.</title>
        <authorList>
            <person name="An X."/>
            <person name="Gao K."/>
            <person name="Chen Z."/>
            <person name="Li J."/>
            <person name="Yang X."/>
            <person name="Yang X."/>
            <person name="Zhou J."/>
            <person name="Guo T."/>
            <person name="Zhao T."/>
            <person name="Huang S."/>
            <person name="Miao D."/>
            <person name="Khan W.U."/>
            <person name="Rao P."/>
            <person name="Ye M."/>
            <person name="Lei B."/>
            <person name="Liao W."/>
            <person name="Wang J."/>
            <person name="Ji L."/>
            <person name="Li Y."/>
            <person name="Guo B."/>
            <person name="Mustafa N.S."/>
            <person name="Li S."/>
            <person name="Yun Q."/>
            <person name="Keller S.R."/>
            <person name="Mao J."/>
            <person name="Zhang R."/>
            <person name="Strauss S.H."/>
        </authorList>
    </citation>
    <scope>NUCLEOTIDE SEQUENCE</scope>
    <source>
        <strain evidence="7">GM15</strain>
        <tissue evidence="7">Leaf</tissue>
    </source>
</reference>
<gene>
    <name evidence="7" type="ORF">POTOM_016348</name>
</gene>
<dbReference type="CDD" id="cd03221">
    <property type="entry name" value="ABCF_EF-3"/>
    <property type="match status" value="2"/>
</dbReference>
<comment type="caution">
    <text evidence="7">The sequence shown here is derived from an EMBL/GenBank/DDBJ whole genome shotgun (WGS) entry which is preliminary data.</text>
</comment>
<dbReference type="GO" id="GO:0016887">
    <property type="term" value="F:ATP hydrolysis activity"/>
    <property type="evidence" value="ECO:0007669"/>
    <property type="project" value="InterPro"/>
</dbReference>
<keyword evidence="1" id="KW-0677">Repeat</keyword>
<dbReference type="InterPro" id="IPR017871">
    <property type="entry name" value="ABC_transporter-like_CS"/>
</dbReference>
<comment type="similarity">
    <text evidence="4">Belongs to the ABC transporter superfamily. ABCF family. EF3 (TC 3.A.1.121) subfamily.</text>
</comment>
<dbReference type="SMART" id="SM00382">
    <property type="entry name" value="AAA"/>
    <property type="match status" value="2"/>
</dbReference>
<keyword evidence="8" id="KW-1185">Reference proteome</keyword>
<dbReference type="EMBL" id="JAAWWB010000007">
    <property type="protein sequence ID" value="KAG6779946.1"/>
    <property type="molecule type" value="Genomic_DNA"/>
</dbReference>
<evidence type="ECO:0000313" key="7">
    <source>
        <dbReference type="EMBL" id="KAG6779946.1"/>
    </source>
</evidence>
<feature type="region of interest" description="Disordered" evidence="5">
    <location>
        <begin position="1"/>
        <end position="46"/>
    </location>
</feature>
<dbReference type="PROSITE" id="PS50893">
    <property type="entry name" value="ABC_TRANSPORTER_2"/>
    <property type="match status" value="2"/>
</dbReference>
<keyword evidence="2" id="KW-0547">Nucleotide-binding</keyword>
<name>A0A8X8CXX3_POPTO</name>
<dbReference type="GO" id="GO:0005524">
    <property type="term" value="F:ATP binding"/>
    <property type="evidence" value="ECO:0007669"/>
    <property type="project" value="UniProtKB-KW"/>
</dbReference>
<feature type="domain" description="ABC transporter" evidence="6">
    <location>
        <begin position="387"/>
        <end position="602"/>
    </location>
</feature>
<evidence type="ECO:0000256" key="1">
    <source>
        <dbReference type="ARBA" id="ARBA00022737"/>
    </source>
</evidence>
<dbReference type="InterPro" id="IPR003439">
    <property type="entry name" value="ABC_transporter-like_ATP-bd"/>
</dbReference>